<sequence length="197" mass="22593">METPTYPLAPQERQKKRRLQFYGLTPPDFGRAAEDLIKDEELPLYARTIVAYLMENRKMYESMVQQNRLLELPPCNDELGQFDELKRRELVAGVETAVAFISPSYRCKWQKLAYLYLASNGGQTYKRLASALTPANLVLKPINFTVTKLSAEKVSDILQPLAVDNEVTYPSEFGCYLDRTRAVCVFLQDPRFSLNLL</sequence>
<organism evidence="1 2">
    <name type="scientific">Cylicocyclus nassatus</name>
    <name type="common">Nematode worm</name>
    <dbReference type="NCBI Taxonomy" id="53992"/>
    <lineage>
        <taxon>Eukaryota</taxon>
        <taxon>Metazoa</taxon>
        <taxon>Ecdysozoa</taxon>
        <taxon>Nematoda</taxon>
        <taxon>Chromadorea</taxon>
        <taxon>Rhabditida</taxon>
        <taxon>Rhabditina</taxon>
        <taxon>Rhabditomorpha</taxon>
        <taxon>Strongyloidea</taxon>
        <taxon>Strongylidae</taxon>
        <taxon>Cylicocyclus</taxon>
    </lineage>
</organism>
<evidence type="ECO:0000313" key="2">
    <source>
        <dbReference type="Proteomes" id="UP001176961"/>
    </source>
</evidence>
<comment type="caution">
    <text evidence="1">The sequence shown here is derived from an EMBL/GenBank/DDBJ whole genome shotgun (WGS) entry which is preliminary data.</text>
</comment>
<proteinExistence type="predicted"/>
<evidence type="ECO:0000313" key="1">
    <source>
        <dbReference type="EMBL" id="CAJ0590749.1"/>
    </source>
</evidence>
<dbReference type="Proteomes" id="UP001176961">
    <property type="component" value="Unassembled WGS sequence"/>
</dbReference>
<dbReference type="AlphaFoldDB" id="A0AA36DQF4"/>
<gene>
    <name evidence="1" type="ORF">CYNAS_LOCUS2732</name>
</gene>
<name>A0AA36DQF4_CYLNA</name>
<accession>A0AA36DQF4</accession>
<reference evidence="1" key="1">
    <citation type="submission" date="2023-07" db="EMBL/GenBank/DDBJ databases">
        <authorList>
            <consortium name="CYATHOMIX"/>
        </authorList>
    </citation>
    <scope>NUCLEOTIDE SEQUENCE</scope>
    <source>
        <strain evidence="1">N/A</strain>
    </source>
</reference>
<protein>
    <submittedName>
        <fullName evidence="1">Uncharacterized protein</fullName>
    </submittedName>
</protein>
<keyword evidence="2" id="KW-1185">Reference proteome</keyword>
<dbReference type="EMBL" id="CATQJL010000001">
    <property type="protein sequence ID" value="CAJ0590749.1"/>
    <property type="molecule type" value="Genomic_DNA"/>
</dbReference>